<dbReference type="AlphaFoldDB" id="A0A834A2H2"/>
<reference evidence="2 3" key="1">
    <citation type="journal article" date="2020" name="Nature">
        <title>Six reference-quality genomes reveal evolution of bat adaptations.</title>
        <authorList>
            <person name="Jebb D."/>
            <person name="Huang Z."/>
            <person name="Pippel M."/>
            <person name="Hughes G.M."/>
            <person name="Lavrichenko K."/>
            <person name="Devanna P."/>
            <person name="Winkler S."/>
            <person name="Jermiin L.S."/>
            <person name="Skirmuntt E.C."/>
            <person name="Katzourakis A."/>
            <person name="Burkitt-Gray L."/>
            <person name="Ray D.A."/>
            <person name="Sullivan K.A.M."/>
            <person name="Roscito J.G."/>
            <person name="Kirilenko B.M."/>
            <person name="Davalos L.M."/>
            <person name="Corthals A.P."/>
            <person name="Power M.L."/>
            <person name="Jones G."/>
            <person name="Ransome R.D."/>
            <person name="Dechmann D.K.N."/>
            <person name="Locatelli A.G."/>
            <person name="Puechmaille S.J."/>
            <person name="Fedrigo O."/>
            <person name="Jarvis E.D."/>
            <person name="Hiller M."/>
            <person name="Vernes S.C."/>
            <person name="Myers E.W."/>
            <person name="Teeling E.C."/>
        </authorList>
    </citation>
    <scope>NUCLEOTIDE SEQUENCE [LARGE SCALE GENOMIC DNA]</scope>
    <source>
        <strain evidence="2">Bat1K_MPI-CBG_1</strain>
    </source>
</reference>
<name>A0A834A2H2_9CHIR</name>
<evidence type="ECO:0000313" key="2">
    <source>
        <dbReference type="EMBL" id="KAF6104319.1"/>
    </source>
</evidence>
<dbReference type="EMBL" id="JABVXQ010000006">
    <property type="protein sequence ID" value="KAF6104319.1"/>
    <property type="molecule type" value="Genomic_DNA"/>
</dbReference>
<feature type="compositionally biased region" description="Polar residues" evidence="1">
    <location>
        <begin position="42"/>
        <end position="51"/>
    </location>
</feature>
<feature type="compositionally biased region" description="Polar residues" evidence="1">
    <location>
        <begin position="446"/>
        <end position="462"/>
    </location>
</feature>
<feature type="compositionally biased region" description="Polar residues" evidence="1">
    <location>
        <begin position="345"/>
        <end position="360"/>
    </location>
</feature>
<feature type="compositionally biased region" description="Polar residues" evidence="1">
    <location>
        <begin position="210"/>
        <end position="227"/>
    </location>
</feature>
<accession>A0A834A2H2</accession>
<feature type="compositionally biased region" description="Polar residues" evidence="1">
    <location>
        <begin position="71"/>
        <end position="99"/>
    </location>
</feature>
<dbReference type="InterPro" id="IPR043220">
    <property type="entry name" value="POM121-like_prot_1"/>
</dbReference>
<dbReference type="Proteomes" id="UP000664940">
    <property type="component" value="Unassembled WGS sequence"/>
</dbReference>
<feature type="compositionally biased region" description="Low complexity" evidence="1">
    <location>
        <begin position="235"/>
        <end position="262"/>
    </location>
</feature>
<feature type="region of interest" description="Disordered" evidence="1">
    <location>
        <begin position="174"/>
        <end position="462"/>
    </location>
</feature>
<evidence type="ECO:0000313" key="3">
    <source>
        <dbReference type="Proteomes" id="UP000664940"/>
    </source>
</evidence>
<sequence length="462" mass="47872">MPDQEEDPRVLEKEVHQERVPEDGCHWKPQASVRSSCYKRNPITSSYSSTRGFPPVETRRQPSTRHAKLSQRLTKTVSQQGPQAPSSSCPLSQRKSQPDSGPGDTLSQRPPSRNRSPSCDRPRKRKFPLLPRRRGAPLRLPPPPELGYRVTPEHIDAEKKALWQRISRALWGDPEATSGCSAPQPLRSSPKPASRIAPMDTPSTPSSTSLRVTSARSAGPSACTSTGMAPKTASDTDVTPMDTTPVDTTTMDTTPMDTTPPTYAVFSGAPLASRGGKQAAAAPVQAPTSTPGQPALGSTTHATLGTQASTQANTGPATAALGPSGTATQPLGGSVSRHSRKRSSARTLIGTTGPNPQNNPVLGGTTAPMLTPILGGAPTHSAHPSSGGLSTTSKAASSGVSLPVSTPSHPAIAMGTSRASGTTSQPITWAVSAGPSTSKSSGSAPNPTSNTDVTPMDTTPPK</sequence>
<feature type="compositionally biased region" description="Polar residues" evidence="1">
    <location>
        <begin position="382"/>
        <end position="408"/>
    </location>
</feature>
<dbReference type="PANTHER" id="PTHR15566">
    <property type="entry name" value="POM121-LIKE"/>
    <property type="match status" value="1"/>
</dbReference>
<feature type="compositionally biased region" description="Basic residues" evidence="1">
    <location>
        <begin position="122"/>
        <end position="136"/>
    </location>
</feature>
<feature type="compositionally biased region" description="Polar residues" evidence="1">
    <location>
        <begin position="417"/>
        <end position="427"/>
    </location>
</feature>
<feature type="compositionally biased region" description="Low complexity" evidence="1">
    <location>
        <begin position="432"/>
        <end position="445"/>
    </location>
</feature>
<organism evidence="2 3">
    <name type="scientific">Phyllostomus discolor</name>
    <name type="common">pale spear-nosed bat</name>
    <dbReference type="NCBI Taxonomy" id="89673"/>
    <lineage>
        <taxon>Eukaryota</taxon>
        <taxon>Metazoa</taxon>
        <taxon>Chordata</taxon>
        <taxon>Craniata</taxon>
        <taxon>Vertebrata</taxon>
        <taxon>Euteleostomi</taxon>
        <taxon>Mammalia</taxon>
        <taxon>Eutheria</taxon>
        <taxon>Laurasiatheria</taxon>
        <taxon>Chiroptera</taxon>
        <taxon>Yangochiroptera</taxon>
        <taxon>Phyllostomidae</taxon>
        <taxon>Phyllostominae</taxon>
        <taxon>Phyllostomus</taxon>
    </lineage>
</organism>
<feature type="compositionally biased region" description="Polar residues" evidence="1">
    <location>
        <begin position="286"/>
        <end position="316"/>
    </location>
</feature>
<comment type="caution">
    <text evidence="2">The sequence shown here is derived from an EMBL/GenBank/DDBJ whole genome shotgun (WGS) entry which is preliminary data.</text>
</comment>
<evidence type="ECO:0008006" key="4">
    <source>
        <dbReference type="Google" id="ProtNLM"/>
    </source>
</evidence>
<dbReference type="Pfam" id="PF15229">
    <property type="entry name" value="POM121"/>
    <property type="match status" value="1"/>
</dbReference>
<evidence type="ECO:0000256" key="1">
    <source>
        <dbReference type="SAM" id="MobiDB-lite"/>
    </source>
</evidence>
<feature type="compositionally biased region" description="Low complexity" evidence="1">
    <location>
        <begin position="107"/>
        <end position="119"/>
    </location>
</feature>
<dbReference type="PANTHER" id="PTHR15566:SF4">
    <property type="entry name" value="POM121-LIKE PROTEIN 1-RELATED"/>
    <property type="match status" value="1"/>
</dbReference>
<feature type="compositionally biased region" description="Basic and acidic residues" evidence="1">
    <location>
        <begin position="7"/>
        <end position="26"/>
    </location>
</feature>
<protein>
    <recommendedName>
        <fullName evidence="4">POM121-like protein 1</fullName>
    </recommendedName>
</protein>
<gene>
    <name evidence="2" type="ORF">HJG60_011291</name>
</gene>
<proteinExistence type="predicted"/>
<feature type="region of interest" description="Disordered" evidence="1">
    <location>
        <begin position="1"/>
        <end position="151"/>
    </location>
</feature>